<sequence length="857" mass="97929">MLPDSHYDKDKADRAVAFIEHLCHTKGKWAGQPFLLLPWQEQIVRDLFGIVKENGKRQFLTAYIEIPKKNGKQLALDTPIPTPEGWKTMADLKVGDRVFDEQGKPCHVVAKSPVDDTEQAYELVFRDGGRIVAGERHLWDVEYTHGKTREKQWTTGEIYRRTKQYREKSKDNRSLIRIPVNQLLHLPERNLPLDPYLYGYWLGNGSATKPEITVRDSDVEDLIPLIPYPLHNRYPQTCGGSEILVYKALKSILVKNFRDKVIRPEYLRASETQRWALLQGLMDSDGCIGTRKGQGVYVSTIQELVESVQELLWSLGIKNAMTSCPSTRYGKPTGETLYQIRFTAFTDQPVSKLHRKSIRRREREKKTRSCFHYLKEIKPLDDKVPMQCIQVDSPSHCYLAGRTMVKTHNSELAAAIALYLLYADNEPSAEVYGAACDRNQASIVFDVARQMVEMSPALMRRSKIRSAGKRIINYRNAGFYQVLSAETGTKHGLNVSGLVFDEIHAQPNRKLYDVLTKGSGDAREQPLFFIITTAGNDKNSICYELHTKALDLMAGRKKDATFYPVVYGLEHEEDWTDEANWYKANPSLGHTIQIDRVREAYRNAVENPAEENVFKQLRLNIWTSASIRWIPEQVYDKGSLPIDLDSLRGRMCYGGLDLSSTSDITALVLAFPPRSDDEKYILLPFFWLPEDTLELRCRRDHVLYDVWQKQGFIQTTEGNVIHYGFIEKFIERLGETYHIREIAYDRWNATQMVQNLEDMGFTMVPFGQGFKDMSPPSKELFKLLMEGNIIHGGNPVLKWMASNVVMRQDPAGNIKPDKEKSVEKIDGIVASIMALDRCIRNGTGSGSVYDERGVIAF</sequence>
<dbReference type="PANTHER" id="PTHR41287:SF1">
    <property type="entry name" value="PROTEIN YMFN"/>
    <property type="match status" value="1"/>
</dbReference>
<dbReference type="RefSeq" id="WP_014128582.1">
    <property type="nucleotide sequence ID" value="NC_016077.1"/>
</dbReference>
<dbReference type="Proteomes" id="UP000007093">
    <property type="component" value="Chromosome"/>
</dbReference>
<dbReference type="Pfam" id="PF14528">
    <property type="entry name" value="LAGLIDADG_3"/>
    <property type="match status" value="1"/>
</dbReference>
<reference evidence="2 3" key="1">
    <citation type="journal article" date="2011" name="J. Bacteriol.">
        <title>Complete genome sequence of Acidaminococcus intestini RYC-MR95, a Gram-negative bacterium from the phylum Firmicutes.</title>
        <authorList>
            <person name="D'Auria G."/>
            <person name="Galan J.C."/>
            <person name="Rodriguez-Alcayna M."/>
            <person name="Moya A."/>
            <person name="Baquero F."/>
            <person name="Latorre A."/>
        </authorList>
    </citation>
    <scope>NUCLEOTIDE SEQUENCE [LARGE SCALE GENOMIC DNA]</scope>
    <source>
        <strain evidence="2 3">RyC-MR95</strain>
    </source>
</reference>
<dbReference type="Pfam" id="PF20441">
    <property type="entry name" value="TerL_nuclease"/>
    <property type="match status" value="1"/>
</dbReference>
<organism evidence="2 3">
    <name type="scientific">Acidaminococcus intestini (strain RyC-MR95)</name>
    <dbReference type="NCBI Taxonomy" id="568816"/>
    <lineage>
        <taxon>Bacteria</taxon>
        <taxon>Bacillati</taxon>
        <taxon>Bacillota</taxon>
        <taxon>Negativicutes</taxon>
        <taxon>Acidaminococcales</taxon>
        <taxon>Acidaminococcaceae</taxon>
        <taxon>Acidaminococcus</taxon>
    </lineage>
</organism>
<dbReference type="InterPro" id="IPR005021">
    <property type="entry name" value="Terminase_largesu-like"/>
</dbReference>
<dbReference type="SUPFAM" id="SSF55608">
    <property type="entry name" value="Homing endonucleases"/>
    <property type="match status" value="1"/>
</dbReference>
<evidence type="ECO:0000313" key="3">
    <source>
        <dbReference type="Proteomes" id="UP000007093"/>
    </source>
</evidence>
<dbReference type="GO" id="GO:0004519">
    <property type="term" value="F:endonuclease activity"/>
    <property type="evidence" value="ECO:0007669"/>
    <property type="project" value="InterPro"/>
</dbReference>
<dbReference type="InterPro" id="IPR004042">
    <property type="entry name" value="Intein_endonuc_central"/>
</dbReference>
<dbReference type="InterPro" id="IPR027417">
    <property type="entry name" value="P-loop_NTPase"/>
</dbReference>
<dbReference type="PROSITE" id="PS50819">
    <property type="entry name" value="INTEIN_ENDONUCLEASE"/>
    <property type="match status" value="1"/>
</dbReference>
<dbReference type="STRING" id="568816.Acin_1346"/>
<dbReference type="KEGG" id="ain:Acin_1346"/>
<evidence type="ECO:0000313" key="2">
    <source>
        <dbReference type="EMBL" id="AEQ22569.1"/>
    </source>
</evidence>
<dbReference type="InterPro" id="IPR004860">
    <property type="entry name" value="LAGLIDADG_dom"/>
</dbReference>
<protein>
    <submittedName>
        <fullName evidence="2">Phage terminase</fullName>
    </submittedName>
</protein>
<dbReference type="AlphaFoldDB" id="G4Q967"/>
<proteinExistence type="predicted"/>
<dbReference type="Pfam" id="PF03354">
    <property type="entry name" value="TerL_ATPase"/>
    <property type="match status" value="1"/>
</dbReference>
<dbReference type="eggNOG" id="COG4626">
    <property type="taxonomic scope" value="Bacteria"/>
</dbReference>
<dbReference type="EMBL" id="CP003058">
    <property type="protein sequence ID" value="AEQ22569.1"/>
    <property type="molecule type" value="Genomic_DNA"/>
</dbReference>
<keyword evidence="3" id="KW-1185">Reference proteome</keyword>
<dbReference type="InParanoid" id="G4Q967"/>
<dbReference type="InterPro" id="IPR027434">
    <property type="entry name" value="Homing_endonucl"/>
</dbReference>
<dbReference type="Gene3D" id="3.40.50.300">
    <property type="entry name" value="P-loop containing nucleotide triphosphate hydrolases"/>
    <property type="match status" value="1"/>
</dbReference>
<dbReference type="PATRIC" id="fig|568816.4.peg.1302"/>
<dbReference type="InterPro" id="IPR006142">
    <property type="entry name" value="INTEIN"/>
</dbReference>
<accession>G4Q967</accession>
<dbReference type="SUPFAM" id="SSF51294">
    <property type="entry name" value="Hedgehog/intein (Hint) domain"/>
    <property type="match status" value="1"/>
</dbReference>
<dbReference type="HOGENOM" id="CLU_335793_0_0_9"/>
<dbReference type="InterPro" id="IPR046461">
    <property type="entry name" value="TerL_ATPase"/>
</dbReference>
<dbReference type="GO" id="GO:0016539">
    <property type="term" value="P:intein-mediated protein splicing"/>
    <property type="evidence" value="ECO:0007669"/>
    <property type="project" value="InterPro"/>
</dbReference>
<name>G4Q967_ACIIR</name>
<dbReference type="InterPro" id="IPR036844">
    <property type="entry name" value="Hint_dom_sf"/>
</dbReference>
<dbReference type="eggNOG" id="COG1372">
    <property type="taxonomic scope" value="Bacteria"/>
</dbReference>
<dbReference type="PANTHER" id="PTHR41287">
    <property type="match status" value="1"/>
</dbReference>
<feature type="domain" description="DOD-type homing endonuclease" evidence="1">
    <location>
        <begin position="197"/>
        <end position="317"/>
    </location>
</feature>
<evidence type="ECO:0000259" key="1">
    <source>
        <dbReference type="PROSITE" id="PS50819"/>
    </source>
</evidence>
<dbReference type="PRINTS" id="PR00379">
    <property type="entry name" value="INTEIN"/>
</dbReference>
<gene>
    <name evidence="2" type="ordered locus">Acin_1346</name>
</gene>
<dbReference type="InterPro" id="IPR046462">
    <property type="entry name" value="TerL_nuclease"/>
</dbReference>
<dbReference type="Gene3D" id="3.10.28.10">
    <property type="entry name" value="Homing endonucleases"/>
    <property type="match status" value="1"/>
</dbReference>